<comment type="caution">
    <text evidence="1">The sequence shown here is derived from an EMBL/GenBank/DDBJ whole genome shotgun (WGS) entry which is preliminary data.</text>
</comment>
<dbReference type="EMBL" id="JACHGW010000001">
    <property type="protein sequence ID" value="MBB6049551.1"/>
    <property type="molecule type" value="Genomic_DNA"/>
</dbReference>
<proteinExistence type="predicted"/>
<reference evidence="1 2" key="1">
    <citation type="submission" date="2020-08" db="EMBL/GenBank/DDBJ databases">
        <title>Genomic Encyclopedia of Type Strains, Phase IV (KMG-IV): sequencing the most valuable type-strain genomes for metagenomic binning, comparative biology and taxonomic classification.</title>
        <authorList>
            <person name="Goeker M."/>
        </authorList>
    </citation>
    <scope>NUCLEOTIDE SEQUENCE [LARGE SCALE GENOMIC DNA]</scope>
    <source>
        <strain evidence="1 2">DSM 23562</strain>
    </source>
</reference>
<sequence length="658" mass="73059">MPTANKVEVAVRPLTDVERDNLLADSYLSDLVYDALLERGEASKISEIAQEINNPNIGFAIVRTALDKSSRFVYMARLWNLSARYMDVTRSLERNLMDVIRAAGRPLSTAQLATELSVIYNRPSETYFGLLSKVLGNEHLYVKGPGSSYGLAEWLPLVDGENLDEVALDNKLKPESLAPYQALSSKVGWAKNAYAEASYKTVAALKGRPVSHRLLGVLAWSVLGADYEPAAHLAACLADSRLVWLSAEKGRGRWITRETAERLERLLADRASHLAEEVEEAPAPVVAVAEPVVESVAEPVAETAQEPVLEAVPEPVVVEDEVKPLTVGEEDLAAIATVVSERGVPVEVSELLALQYEVVPGDPSYKNDVTLLEARLKSDARFLYVGAGRFREAGTLPPFIYDLPEFLAFPELQFVSMDGEIMDEEIEDEGFAGSLRQDIYSPLAQDAGDDEGPNTSPIPDDGVLLVVKAHHKEIGTFPLCQIPAGFFPEDAPLVEVTLREEDGTTHDLWVNNEHRLAFNFFGLYEKLAADSGGCLRLSATTRPYEFRVEVLEETDPQLYLSPERYAELLSAREQAEESGDVATFDIVCELLEEYPKGLDFLQLLTEVNVVRRVTRRKLASILSNYFCFVQKAGTGQWRFDTKKRDMGTDRTKRKYLKR</sequence>
<protein>
    <submittedName>
        <fullName evidence="1">Uncharacterized protein</fullName>
    </submittedName>
</protein>
<dbReference type="Proteomes" id="UP000520814">
    <property type="component" value="Unassembled WGS sequence"/>
</dbReference>
<keyword evidence="2" id="KW-1185">Reference proteome</keyword>
<name>A0A7W9SMW1_ARMRO</name>
<evidence type="ECO:0000313" key="2">
    <source>
        <dbReference type="Proteomes" id="UP000520814"/>
    </source>
</evidence>
<accession>A0A7W9SMW1</accession>
<organism evidence="1 2">
    <name type="scientific">Armatimonas rosea</name>
    <dbReference type="NCBI Taxonomy" id="685828"/>
    <lineage>
        <taxon>Bacteria</taxon>
        <taxon>Bacillati</taxon>
        <taxon>Armatimonadota</taxon>
        <taxon>Armatimonadia</taxon>
        <taxon>Armatimonadales</taxon>
        <taxon>Armatimonadaceae</taxon>
        <taxon>Armatimonas</taxon>
    </lineage>
</organism>
<dbReference type="AlphaFoldDB" id="A0A7W9SMW1"/>
<gene>
    <name evidence="1" type="ORF">HNQ39_001313</name>
</gene>
<evidence type="ECO:0000313" key="1">
    <source>
        <dbReference type="EMBL" id="MBB6049551.1"/>
    </source>
</evidence>
<dbReference type="RefSeq" id="WP_184193149.1">
    <property type="nucleotide sequence ID" value="NZ_JACHGW010000001.1"/>
</dbReference>